<evidence type="ECO:0000256" key="1">
    <source>
        <dbReference type="SAM" id="Phobius"/>
    </source>
</evidence>
<protein>
    <submittedName>
        <fullName evidence="2">Uncharacterized protein</fullName>
    </submittedName>
</protein>
<keyword evidence="3" id="KW-1185">Reference proteome</keyword>
<keyword evidence="1" id="KW-0812">Transmembrane</keyword>
<accession>A0ABT3ZVD3</accession>
<reference evidence="2" key="1">
    <citation type="submission" date="2022-11" db="EMBL/GenBank/DDBJ databases">
        <title>Robbsia betulipollinis sp. nov., isolated from pollen of birch (Betula pendula).</title>
        <authorList>
            <person name="Shi H."/>
            <person name="Ambika Manirajan B."/>
            <person name="Ratering S."/>
            <person name="Geissler-Plaum R."/>
            <person name="Schnell S."/>
        </authorList>
    </citation>
    <scope>NUCLEOTIDE SEQUENCE</scope>
    <source>
        <strain evidence="2">Bb-Pol-6</strain>
    </source>
</reference>
<gene>
    <name evidence="2" type="ORF">OVY01_22195</name>
</gene>
<comment type="caution">
    <text evidence="2">The sequence shown here is derived from an EMBL/GenBank/DDBJ whole genome shotgun (WGS) entry which is preliminary data.</text>
</comment>
<evidence type="ECO:0000313" key="3">
    <source>
        <dbReference type="Proteomes" id="UP001082899"/>
    </source>
</evidence>
<dbReference type="EMBL" id="JAPMXC010000013">
    <property type="protein sequence ID" value="MCY0389855.1"/>
    <property type="molecule type" value="Genomic_DNA"/>
</dbReference>
<dbReference type="RefSeq" id="WP_267849803.1">
    <property type="nucleotide sequence ID" value="NZ_JAPMXC010000013.1"/>
</dbReference>
<sequence length="390" mass="40492">MKIDNETGKPFAPEPRSPRRIAWGCVLCIPLMLAVCGGGSGNGGGNASGGSTGTTTAPQTATPTLQRILFVGDSFTHGRYTPVRTYNSGGTLDPVTGSALVYDENYGQTGARAELETGPWGGIPGIFAEFALEEGLDYDVHIEAISETSLEKNYAAASGVIDQSKWNAVVLQEISAKPLPYALTVSTVSDPAGFCSSVATIEQGVHQVAPAANVFLYETWASGDTAQTLSGTPGTSGYHASYLANLVTLSDADHNAYYSAAAHDGAIAGVAPAGDAWQRAWNEGIANPDPLVTSSLPLLWYDINATNDPAITQADLHHPSIYGAYLSGLVLFQQITGVDVRTLGAAEKAAQQLGIPATAAVRLQQVAWESVTQESAALLDATGDPCASSS</sequence>
<organism evidence="2 3">
    <name type="scientific">Robbsia betulipollinis</name>
    <dbReference type="NCBI Taxonomy" id="2981849"/>
    <lineage>
        <taxon>Bacteria</taxon>
        <taxon>Pseudomonadati</taxon>
        <taxon>Pseudomonadota</taxon>
        <taxon>Betaproteobacteria</taxon>
        <taxon>Burkholderiales</taxon>
        <taxon>Burkholderiaceae</taxon>
        <taxon>Robbsia</taxon>
    </lineage>
</organism>
<proteinExistence type="predicted"/>
<dbReference type="Proteomes" id="UP001082899">
    <property type="component" value="Unassembled WGS sequence"/>
</dbReference>
<dbReference type="Gene3D" id="3.40.50.1110">
    <property type="entry name" value="SGNH hydrolase"/>
    <property type="match status" value="1"/>
</dbReference>
<keyword evidence="1" id="KW-0472">Membrane</keyword>
<evidence type="ECO:0000313" key="2">
    <source>
        <dbReference type="EMBL" id="MCY0389855.1"/>
    </source>
</evidence>
<name>A0ABT3ZVD3_9BURK</name>
<dbReference type="InterPro" id="IPR036514">
    <property type="entry name" value="SGNH_hydro_sf"/>
</dbReference>
<feature type="transmembrane region" description="Helical" evidence="1">
    <location>
        <begin position="21"/>
        <end position="41"/>
    </location>
</feature>
<keyword evidence="1" id="KW-1133">Transmembrane helix</keyword>